<dbReference type="Proteomes" id="UP001302429">
    <property type="component" value="Chromosome"/>
</dbReference>
<name>A0AA97I2U8_9SPHN</name>
<keyword evidence="3" id="KW-1185">Reference proteome</keyword>
<feature type="chain" id="PRO_5041737579" evidence="1">
    <location>
        <begin position="21"/>
        <end position="316"/>
    </location>
</feature>
<protein>
    <submittedName>
        <fullName evidence="2">Uncharacterized protein</fullName>
    </submittedName>
</protein>
<organism evidence="2 3">
    <name type="scientific">Alterisphingorhabdus coralli</name>
    <dbReference type="NCBI Taxonomy" id="3071408"/>
    <lineage>
        <taxon>Bacteria</taxon>
        <taxon>Pseudomonadati</taxon>
        <taxon>Pseudomonadota</taxon>
        <taxon>Alphaproteobacteria</taxon>
        <taxon>Sphingomonadales</taxon>
        <taxon>Sphingomonadaceae</taxon>
        <taxon>Alterisphingorhabdus (ex Yan et al. 2024)</taxon>
    </lineage>
</organism>
<sequence length="316" mass="35253">MMLKYLSILTMICFPAASFAFQSSESQFEEAQTAREDDEIVVTGRRVEIEKAARQLAEKVALKPRSRKAMPRFSDPICLAIIGLDKQQSDAFRKRMYQNLSYARLNVSKKKCVPNMVVGFSNDISEELDRLVKEQPWLLGRKQSSERRTTLRRLADAEGASRAWRVTVPGDRFGNKLKRTDIVKGLPGVELPEIYDNPESTSGRIDAATSEIVAVSVVLLDWDDIGQATIGQLADFVTMRALLPVTGTPDDEVPTTDTILSLFSDYGGPEGLTEFDRAFLSGYYRQNMWTARYGATLSLVADQYADAVEDAEKAAE</sequence>
<accession>A0AA97I2U8</accession>
<reference evidence="2 3" key="1">
    <citation type="submission" date="2023-10" db="EMBL/GenBank/DDBJ databases">
        <title>Complete genome sequence of a Sphingomonadaceae bacterium.</title>
        <authorList>
            <person name="Yan C."/>
        </authorList>
    </citation>
    <scope>NUCLEOTIDE SEQUENCE [LARGE SCALE GENOMIC DNA]</scope>
    <source>
        <strain evidence="2 3">SCSIO 66989</strain>
    </source>
</reference>
<dbReference type="RefSeq" id="WP_317083532.1">
    <property type="nucleotide sequence ID" value="NZ_CP136594.1"/>
</dbReference>
<dbReference type="EMBL" id="CP136594">
    <property type="protein sequence ID" value="WOE76085.1"/>
    <property type="molecule type" value="Genomic_DNA"/>
</dbReference>
<evidence type="ECO:0000313" key="3">
    <source>
        <dbReference type="Proteomes" id="UP001302429"/>
    </source>
</evidence>
<proteinExistence type="predicted"/>
<dbReference type="AlphaFoldDB" id="A0AA97I2U8"/>
<evidence type="ECO:0000256" key="1">
    <source>
        <dbReference type="SAM" id="SignalP"/>
    </source>
</evidence>
<gene>
    <name evidence="2" type="ORF">RB602_05035</name>
</gene>
<dbReference type="KEGG" id="acoa:RB602_05035"/>
<keyword evidence="1" id="KW-0732">Signal</keyword>
<evidence type="ECO:0000313" key="2">
    <source>
        <dbReference type="EMBL" id="WOE76085.1"/>
    </source>
</evidence>
<feature type="signal peptide" evidence="1">
    <location>
        <begin position="1"/>
        <end position="20"/>
    </location>
</feature>